<dbReference type="InterPro" id="IPR044880">
    <property type="entry name" value="NCX_ion-bd_dom_sf"/>
</dbReference>
<dbReference type="InterPro" id="IPR051359">
    <property type="entry name" value="CaCA_antiporter"/>
</dbReference>
<evidence type="ECO:0000256" key="8">
    <source>
        <dbReference type="ARBA" id="ARBA00022692"/>
    </source>
</evidence>
<evidence type="ECO:0000256" key="25">
    <source>
        <dbReference type="ARBA" id="ARBA00081341"/>
    </source>
</evidence>
<dbReference type="InterPro" id="IPR004837">
    <property type="entry name" value="NaCa_Exmemb"/>
</dbReference>
<dbReference type="PANTHER" id="PTHR12266:SF0">
    <property type="entry name" value="MITOCHONDRIAL SODIUM_CALCIUM EXCHANGER PROTEIN"/>
    <property type="match status" value="1"/>
</dbReference>
<dbReference type="FunFam" id="1.20.1420.30:FF:000023">
    <property type="entry name" value="Mitochondrial sodium/calcium exchanger protein"/>
    <property type="match status" value="1"/>
</dbReference>
<comment type="similarity">
    <text evidence="2">Belongs to the Ca(2+):cation antiporter (CaCA) (TC 2.A.19) family. SLC24A subfamily.</text>
</comment>
<keyword evidence="7" id="KW-0452">Lithium</keyword>
<evidence type="ECO:0000256" key="12">
    <source>
        <dbReference type="ARBA" id="ARBA00022989"/>
    </source>
</evidence>
<feature type="transmembrane region" description="Helical" evidence="27">
    <location>
        <begin position="259"/>
        <end position="278"/>
    </location>
</feature>
<gene>
    <name evidence="29" type="primary">SLC8B1</name>
</gene>
<feature type="transmembrane region" description="Helical" evidence="27">
    <location>
        <begin position="192"/>
        <end position="218"/>
    </location>
</feature>
<keyword evidence="8 27" id="KW-0812">Transmembrane</keyword>
<evidence type="ECO:0000256" key="10">
    <source>
        <dbReference type="ARBA" id="ARBA00022792"/>
    </source>
</evidence>
<keyword evidence="13" id="KW-0915">Sodium</keyword>
<proteinExistence type="inferred from homology"/>
<evidence type="ECO:0000256" key="22">
    <source>
        <dbReference type="ARBA" id="ARBA00076357"/>
    </source>
</evidence>
<evidence type="ECO:0000256" key="6">
    <source>
        <dbReference type="ARBA" id="ARBA00022606"/>
    </source>
</evidence>
<evidence type="ECO:0000256" key="5">
    <source>
        <dbReference type="ARBA" id="ARBA00022568"/>
    </source>
</evidence>
<keyword evidence="17" id="KW-0325">Glycoprotein</keyword>
<feature type="transmembrane region" description="Helical" evidence="27">
    <location>
        <begin position="575"/>
        <end position="593"/>
    </location>
</feature>
<keyword evidence="5" id="KW-0109">Calcium transport</keyword>
<comment type="catalytic activity">
    <reaction evidence="20">
        <text>3 Li(+)(out) + Ca(2+)(in) = 3 Li(+)(in) + Ca(2+)(out)</text>
        <dbReference type="Rhea" id="RHEA:72631"/>
        <dbReference type="ChEBI" id="CHEBI:29108"/>
        <dbReference type="ChEBI" id="CHEBI:49713"/>
    </reaction>
</comment>
<keyword evidence="18" id="KW-0739">Sodium transport</keyword>
<dbReference type="GO" id="GO:0051480">
    <property type="term" value="P:regulation of cytosolic calcium ion concentration"/>
    <property type="evidence" value="ECO:0007669"/>
    <property type="project" value="Ensembl"/>
</dbReference>
<keyword evidence="9" id="KW-0732">Signal</keyword>
<feature type="transmembrane region" description="Helical" evidence="27">
    <location>
        <begin position="544"/>
        <end position="563"/>
    </location>
</feature>
<feature type="domain" description="Sodium/calcium exchanger membrane region" evidence="28">
    <location>
        <begin position="161"/>
        <end position="302"/>
    </location>
</feature>
<comment type="catalytic activity">
    <reaction evidence="19">
        <text>Ca(2+)(in) + 3 Na(+)(out) = Ca(2+)(out) + 3 Na(+)(in)</text>
        <dbReference type="Rhea" id="RHEA:69955"/>
        <dbReference type="ChEBI" id="CHEBI:29101"/>
        <dbReference type="ChEBI" id="CHEBI:29108"/>
    </reaction>
</comment>
<keyword evidence="11" id="KW-0106">Calcium</keyword>
<evidence type="ECO:0000256" key="14">
    <source>
        <dbReference type="ARBA" id="ARBA00023065"/>
    </source>
</evidence>
<reference evidence="29" key="1">
    <citation type="submission" date="2019-05" db="EMBL/GenBank/DDBJ databases">
        <authorList>
            <person name="Zhang S."/>
            <person name="Liu J."/>
        </authorList>
    </citation>
    <scope>NUCLEOTIDE SEQUENCE [LARGE SCALE GENOMIC DNA]</scope>
</reference>
<evidence type="ECO:0000313" key="29">
    <source>
        <dbReference type="Ensembl" id="ENSBGRP00000028990.1"/>
    </source>
</evidence>
<name>A0A8B9Y2T0_BOSMU</name>
<evidence type="ECO:0000256" key="3">
    <source>
        <dbReference type="ARBA" id="ARBA00022448"/>
    </source>
</evidence>
<feature type="transmembrane region" description="Helical" evidence="27">
    <location>
        <begin position="642"/>
        <end position="661"/>
    </location>
</feature>
<feature type="transmembrane region" description="Helical" evidence="27">
    <location>
        <begin position="284"/>
        <end position="308"/>
    </location>
</feature>
<evidence type="ECO:0000256" key="20">
    <source>
        <dbReference type="ARBA" id="ARBA00052338"/>
    </source>
</evidence>
<organism evidence="29 30">
    <name type="scientific">Bos mutus grunniens</name>
    <name type="common">Wild yak</name>
    <name type="synonym">Bos grunniens</name>
    <dbReference type="NCBI Taxonomy" id="30521"/>
    <lineage>
        <taxon>Eukaryota</taxon>
        <taxon>Metazoa</taxon>
        <taxon>Chordata</taxon>
        <taxon>Craniata</taxon>
        <taxon>Vertebrata</taxon>
        <taxon>Euteleostomi</taxon>
        <taxon>Mammalia</taxon>
        <taxon>Eutheria</taxon>
        <taxon>Laurasiatheria</taxon>
        <taxon>Artiodactyla</taxon>
        <taxon>Ruminantia</taxon>
        <taxon>Pecora</taxon>
        <taxon>Bovidae</taxon>
        <taxon>Bovinae</taxon>
        <taxon>Bos</taxon>
    </lineage>
</organism>
<feature type="transmembrane region" description="Helical" evidence="27">
    <location>
        <begin position="157"/>
        <end position="180"/>
    </location>
</feature>
<keyword evidence="4" id="KW-0050">Antiport</keyword>
<feature type="domain" description="Sodium/calcium exchanger membrane region" evidence="28">
    <location>
        <begin position="578"/>
        <end position="728"/>
    </location>
</feature>
<feature type="transmembrane region" description="Helical" evidence="27">
    <location>
        <begin position="516"/>
        <end position="538"/>
    </location>
</feature>
<dbReference type="GO" id="GO:2001256">
    <property type="term" value="P:regulation of store-operated calcium entry"/>
    <property type="evidence" value="ECO:0007669"/>
    <property type="project" value="Ensembl"/>
</dbReference>
<evidence type="ECO:0000256" key="23">
    <source>
        <dbReference type="ARBA" id="ARBA00076738"/>
    </source>
</evidence>
<dbReference type="GO" id="GO:0005432">
    <property type="term" value="F:calcium:sodium antiporter activity"/>
    <property type="evidence" value="ECO:0007669"/>
    <property type="project" value="Ensembl"/>
</dbReference>
<evidence type="ECO:0000256" key="2">
    <source>
        <dbReference type="ARBA" id="ARBA00005364"/>
    </source>
</evidence>
<dbReference type="GO" id="GO:0086036">
    <property type="term" value="P:regulation of cardiac muscle cell membrane potential"/>
    <property type="evidence" value="ECO:0007669"/>
    <property type="project" value="Ensembl"/>
</dbReference>
<reference evidence="29" key="2">
    <citation type="submission" date="2025-08" db="UniProtKB">
        <authorList>
            <consortium name="Ensembl"/>
        </authorList>
    </citation>
    <scope>IDENTIFICATION</scope>
</reference>
<feature type="transmembrane region" description="Helical" evidence="27">
    <location>
        <begin position="681"/>
        <end position="703"/>
    </location>
</feature>
<dbReference type="Pfam" id="PF01699">
    <property type="entry name" value="Na_Ca_ex"/>
    <property type="match status" value="2"/>
</dbReference>
<evidence type="ECO:0000256" key="19">
    <source>
        <dbReference type="ARBA" id="ARBA00033667"/>
    </source>
</evidence>
<dbReference type="FunFam" id="1.20.1420.30:FF:000025">
    <property type="entry name" value="sodium/potassium/calcium exchanger 6, mitochondrial isoform X3"/>
    <property type="match status" value="1"/>
</dbReference>
<evidence type="ECO:0000256" key="15">
    <source>
        <dbReference type="ARBA" id="ARBA00023128"/>
    </source>
</evidence>
<protein>
    <recommendedName>
        <fullName evidence="21">Mitochondrial sodium/calcium exchanger protein</fullName>
    </recommendedName>
    <alternativeName>
        <fullName evidence="25">Na(+)/K(+)/Ca(2+)-exchange protein 6</fullName>
    </alternativeName>
    <alternativeName>
        <fullName evidence="24">Sodium/calcium exchanger protein, mitochondrial</fullName>
    </alternativeName>
    <alternativeName>
        <fullName evidence="23">Sodium/potassium/calcium exchanger 6</fullName>
    </alternativeName>
    <alternativeName>
        <fullName evidence="26">Solute carrier family 24 member 6</fullName>
    </alternativeName>
    <alternativeName>
        <fullName evidence="22">Solute carrier family 8 member B1</fullName>
    </alternativeName>
</protein>
<reference evidence="29" key="3">
    <citation type="submission" date="2025-09" db="UniProtKB">
        <authorList>
            <consortium name="Ensembl"/>
        </authorList>
    </citation>
    <scope>IDENTIFICATION</scope>
</reference>
<dbReference type="Ensembl" id="ENSBGRT00000033568.1">
    <property type="protein sequence ID" value="ENSBGRP00000028990.1"/>
    <property type="gene ID" value="ENSBGRG00000018280.1"/>
</dbReference>
<evidence type="ECO:0000256" key="1">
    <source>
        <dbReference type="ARBA" id="ARBA00004448"/>
    </source>
</evidence>
<keyword evidence="10" id="KW-0999">Mitochondrion inner membrane</keyword>
<evidence type="ECO:0000256" key="11">
    <source>
        <dbReference type="ARBA" id="ARBA00022837"/>
    </source>
</evidence>
<dbReference type="GO" id="GO:0042803">
    <property type="term" value="F:protein homodimerization activity"/>
    <property type="evidence" value="ECO:0007669"/>
    <property type="project" value="Ensembl"/>
</dbReference>
<keyword evidence="14" id="KW-0406">Ion transport</keyword>
<dbReference type="PANTHER" id="PTHR12266">
    <property type="entry name" value="NA+/CA2+ K+ INDEPENDENT EXCHANGER"/>
    <property type="match status" value="1"/>
</dbReference>
<keyword evidence="6" id="KW-0716">Sensory transduction</keyword>
<evidence type="ECO:0000256" key="27">
    <source>
        <dbReference type="SAM" id="Phobius"/>
    </source>
</evidence>
<dbReference type="Gene3D" id="1.20.1420.30">
    <property type="entry name" value="NCX, central ion-binding region"/>
    <property type="match status" value="2"/>
</dbReference>
<evidence type="ECO:0000256" key="7">
    <source>
        <dbReference type="ARBA" id="ARBA00022671"/>
    </source>
</evidence>
<evidence type="ECO:0000256" key="26">
    <source>
        <dbReference type="ARBA" id="ARBA00082808"/>
    </source>
</evidence>
<feature type="transmembrane region" description="Helical" evidence="27">
    <location>
        <begin position="224"/>
        <end position="247"/>
    </location>
</feature>
<evidence type="ECO:0000256" key="9">
    <source>
        <dbReference type="ARBA" id="ARBA00022729"/>
    </source>
</evidence>
<evidence type="ECO:0000259" key="28">
    <source>
        <dbReference type="Pfam" id="PF01699"/>
    </source>
</evidence>
<dbReference type="GeneTree" id="ENSGT00940000157433"/>
<feature type="transmembrane region" description="Helical" evidence="27">
    <location>
        <begin position="715"/>
        <end position="737"/>
    </location>
</feature>
<dbReference type="GO" id="GO:0051560">
    <property type="term" value="P:mitochondrial calcium ion homeostasis"/>
    <property type="evidence" value="ECO:0007669"/>
    <property type="project" value="Ensembl"/>
</dbReference>
<keyword evidence="12 27" id="KW-1133">Transmembrane helix</keyword>
<keyword evidence="16 27" id="KW-0472">Membrane</keyword>
<dbReference type="GO" id="GO:0099093">
    <property type="term" value="P:calcium export from the mitochondrion"/>
    <property type="evidence" value="ECO:0007669"/>
    <property type="project" value="Ensembl"/>
</dbReference>
<keyword evidence="3" id="KW-0813">Transport</keyword>
<evidence type="ECO:0000256" key="16">
    <source>
        <dbReference type="ARBA" id="ARBA00023136"/>
    </source>
</evidence>
<feature type="transmembrane region" description="Helical" evidence="27">
    <location>
        <begin position="599"/>
        <end position="621"/>
    </location>
</feature>
<comment type="subcellular location">
    <subcellularLocation>
        <location evidence="1">Mitochondrion inner membrane</location>
        <topology evidence="1">Multi-pass membrane protein</topology>
    </subcellularLocation>
</comment>
<evidence type="ECO:0000256" key="13">
    <source>
        <dbReference type="ARBA" id="ARBA00023053"/>
    </source>
</evidence>
<accession>A0A8B9Y2T0</accession>
<dbReference type="AlphaFoldDB" id="A0A8B9Y2T0"/>
<evidence type="ECO:0000313" key="30">
    <source>
        <dbReference type="Proteomes" id="UP000694520"/>
    </source>
</evidence>
<evidence type="ECO:0000256" key="18">
    <source>
        <dbReference type="ARBA" id="ARBA00023201"/>
    </source>
</evidence>
<dbReference type="GO" id="GO:0042593">
    <property type="term" value="P:glucose homeostasis"/>
    <property type="evidence" value="ECO:0007669"/>
    <property type="project" value="Ensembl"/>
</dbReference>
<keyword evidence="15" id="KW-0496">Mitochondrion</keyword>
<evidence type="ECO:0000256" key="17">
    <source>
        <dbReference type="ARBA" id="ARBA00023180"/>
    </source>
</evidence>
<dbReference type="GO" id="GO:0050796">
    <property type="term" value="P:regulation of insulin secretion"/>
    <property type="evidence" value="ECO:0007669"/>
    <property type="project" value="Ensembl"/>
</dbReference>
<dbReference type="GO" id="GO:0030061">
    <property type="term" value="C:mitochondrial crista"/>
    <property type="evidence" value="ECO:0007669"/>
    <property type="project" value="Ensembl"/>
</dbReference>
<keyword evidence="30" id="KW-1185">Reference proteome</keyword>
<evidence type="ECO:0000256" key="24">
    <source>
        <dbReference type="ARBA" id="ARBA00077141"/>
    </source>
</evidence>
<sequence>MGEAVFRPLLWGPIVWSSVTLPLSHSYPAGLWRCQLFGTETLTEGEASGEGRAPWGLMAGGLLNVSWVLSLLCVLQMVETVSGARAPSVGAHISSQFPAAGVSQTSVVDCREVCGLNASDRCAFVRTNPDCRSDGGYLDYLEGIFCHFPARLLPLAITLYAFWLLYLFLILGVTAAKFFCPNLSAISTTLKLSHNVAGVTFLAFGNGAPDIFSALVAFSDPRTAGLAFGALFGAGVLVTTVVAGGIAILRPFTAASRPFLRDIIFYMAAVLLIFTALYCGRVTLAWALGYLGFYAFYVVTVVLCTWIYQRQRRRSLVCSMPATPEILSDSEEERMSSNTNSYDYGESRGSVSSWGGGASWTGLERWAMEPSSNPPTPPHPPLRKEAMNTFHSRLSWVCLPRPPPDSGLFPSSQGLRALVGGKGEGFPEAEPATDTCLSPLAPPGEEYRPLLLYPETTAQILVQALNPLDYRKWRTKPMYWRVLKVFKLPVEFLLLLTVPVMDPDKEDRNWKRPLNCLHLVISPLFLTLTLQSGAYGVYEIGGLFPVWAVVVIAGTALAAVTFFATSNSEPPRFHWLFAFLGFLTSALWINAAATEVVNILRSLGVVFRLSNTVLGLTLLAWGNSIGDVFSDFTLARQGYPRMAFSACFGGIIFNMLVGVGLGCLLQISRSHVEVKLEPDGLLVWILAGTLGLSLVCSLVLVPLQCFQLSRVYGCCLLLLYLTFLVVALLTEFGVIHLKTV</sequence>
<evidence type="ECO:0000256" key="4">
    <source>
        <dbReference type="ARBA" id="ARBA00022449"/>
    </source>
</evidence>
<evidence type="ECO:0000256" key="21">
    <source>
        <dbReference type="ARBA" id="ARBA00073621"/>
    </source>
</evidence>
<dbReference type="Proteomes" id="UP000694520">
    <property type="component" value="Chromosome 16"/>
</dbReference>